<dbReference type="InterPro" id="IPR036388">
    <property type="entry name" value="WH-like_DNA-bd_sf"/>
</dbReference>
<dbReference type="EMBL" id="NHYD01003952">
    <property type="protein sequence ID" value="PPQ68667.1"/>
    <property type="molecule type" value="Genomic_DNA"/>
</dbReference>
<gene>
    <name evidence="8" type="ORF">CVT25_012321</name>
</gene>
<keyword evidence="3" id="KW-0832">Ubl conjugation</keyword>
<proteinExistence type="inferred from homology"/>
<dbReference type="InterPro" id="IPR059120">
    <property type="entry name" value="Cullin-like_AB"/>
</dbReference>
<dbReference type="Gene3D" id="1.20.1310.10">
    <property type="entry name" value="Cullin Repeats"/>
    <property type="match status" value="4"/>
</dbReference>
<dbReference type="AlphaFoldDB" id="A0A409VR05"/>
<dbReference type="InterPro" id="IPR019559">
    <property type="entry name" value="Cullin_neddylation_domain"/>
</dbReference>
<dbReference type="OrthoDB" id="27073at2759"/>
<dbReference type="InterPro" id="IPR016159">
    <property type="entry name" value="Cullin_repeat-like_dom_sf"/>
</dbReference>
<evidence type="ECO:0000256" key="3">
    <source>
        <dbReference type="ARBA" id="ARBA00022843"/>
    </source>
</evidence>
<protein>
    <recommendedName>
        <fullName evidence="7">Cullin family profile domain-containing protein</fullName>
    </recommendedName>
</protein>
<dbReference type="Proteomes" id="UP000283269">
    <property type="component" value="Unassembled WGS sequence"/>
</dbReference>
<organism evidence="8 9">
    <name type="scientific">Psilocybe cyanescens</name>
    <dbReference type="NCBI Taxonomy" id="93625"/>
    <lineage>
        <taxon>Eukaryota</taxon>
        <taxon>Fungi</taxon>
        <taxon>Dikarya</taxon>
        <taxon>Basidiomycota</taxon>
        <taxon>Agaricomycotina</taxon>
        <taxon>Agaricomycetes</taxon>
        <taxon>Agaricomycetidae</taxon>
        <taxon>Agaricales</taxon>
        <taxon>Agaricineae</taxon>
        <taxon>Strophariaceae</taxon>
        <taxon>Psilocybe</taxon>
    </lineage>
</organism>
<accession>A0A409VR05</accession>
<dbReference type="Pfam" id="PF00888">
    <property type="entry name" value="Cullin"/>
    <property type="match status" value="1"/>
</dbReference>
<dbReference type="InterPro" id="IPR016158">
    <property type="entry name" value="Cullin_homology"/>
</dbReference>
<dbReference type="SUPFAM" id="SSF46785">
    <property type="entry name" value="Winged helix' DNA-binding domain"/>
    <property type="match status" value="1"/>
</dbReference>
<sequence length="766" mass="88325">MAAEFSPEITWAELSTNIREIQNHNASNLSFEENHRYAYNMVLYKQGDMLYRGVKRLVTENLELLAKEEIIPAFPTGTTDPTMQNTEEEVLLKALRKVWDDHKSNMVRLGQILKYMDRVHTKSAQVPTTNEMGLELFLSQIMKNPIKDHIVTAILNQIRHERDGNVINRSVVKECVDVFQSLQYENTPTATIYKRDLEPPLLEASKVFYLKEGQELANSYNTPDFLRLVEGRFDAEQSRTHHYLSSQTSHPLLQILKDTLLEPHIENIIAKESGLDAMIDNNQTSDLSRLFRLCQKIGNGLKFLETFLKKSIVRRGQEINSVSAGEEFGDIEAEDRETEPSSKKDKGKGKARPKASGIEPAIKWVQDVLNLKDKFDSVWKNSFEGNRTVESALNEAFGTFVNQNEKCSEFISLFIDDHLRRGLKGKSEIEVDVVLDKTITIFRFISEKDIFERYYKGHLAKRLLQGRSLSDDAERGMLAKLKVESGVQFTQKMEGMFNDMKISADTTKDYLDHIAKTTAPEIELNITVMTSNAWPMTHSTSPCLLPPKMTEACQSFQHFYLSRHQGRRLTWQFSLGNADVIVRFKTKSHEINVSTFALVILLLFENLNDDETLSYKEIKESTGIEETELKRHLQSLACAKYKVLKKHPPGRDINPDDTFSFNNDFSCPMKKFKIGTISSKVENSEERKETIDRVEDERKHQMEACIVRIMKDRKHMTYNDLVHEVTQQLTSKFLPETLAIKKRIEGLIEREYLERCEDRKSYNYLA</sequence>
<dbReference type="FunFam" id="1.20.1310.10:FF:000001">
    <property type="entry name" value="Cullin 3"/>
    <property type="match status" value="1"/>
</dbReference>
<dbReference type="InterPro" id="IPR036390">
    <property type="entry name" value="WH_DNA-bd_sf"/>
</dbReference>
<dbReference type="PROSITE" id="PS50069">
    <property type="entry name" value="CULLIN_2"/>
    <property type="match status" value="1"/>
</dbReference>
<keyword evidence="9" id="KW-1185">Reference proteome</keyword>
<dbReference type="PROSITE" id="PS01256">
    <property type="entry name" value="CULLIN_1"/>
    <property type="match status" value="1"/>
</dbReference>
<evidence type="ECO:0000256" key="5">
    <source>
        <dbReference type="RuleBase" id="RU003829"/>
    </source>
</evidence>
<feature type="domain" description="Cullin family profile" evidence="7">
    <location>
        <begin position="406"/>
        <end position="637"/>
    </location>
</feature>
<reference evidence="8 9" key="1">
    <citation type="journal article" date="2018" name="Evol. Lett.">
        <title>Horizontal gene cluster transfer increased hallucinogenic mushroom diversity.</title>
        <authorList>
            <person name="Reynolds H.T."/>
            <person name="Vijayakumar V."/>
            <person name="Gluck-Thaler E."/>
            <person name="Korotkin H.B."/>
            <person name="Matheny P.B."/>
            <person name="Slot J.C."/>
        </authorList>
    </citation>
    <scope>NUCLEOTIDE SEQUENCE [LARGE SCALE GENOMIC DNA]</scope>
    <source>
        <strain evidence="8 9">2631</strain>
    </source>
</reference>
<evidence type="ECO:0000256" key="2">
    <source>
        <dbReference type="ARBA" id="ARBA00022499"/>
    </source>
</evidence>
<dbReference type="Gene3D" id="1.10.10.10">
    <property type="entry name" value="Winged helix-like DNA-binding domain superfamily/Winged helix DNA-binding domain"/>
    <property type="match status" value="1"/>
</dbReference>
<dbReference type="SMART" id="SM00884">
    <property type="entry name" value="Cullin_Nedd8"/>
    <property type="match status" value="1"/>
</dbReference>
<name>A0A409VR05_PSICY</name>
<dbReference type="FunCoup" id="A0A409VR05">
    <property type="interactions" value="584"/>
</dbReference>
<dbReference type="InterPro" id="IPR036317">
    <property type="entry name" value="Cullin_homology_sf"/>
</dbReference>
<dbReference type="SMART" id="SM00182">
    <property type="entry name" value="CULLIN"/>
    <property type="match status" value="1"/>
</dbReference>
<dbReference type="FunFam" id="1.20.1310.10:FF:000002">
    <property type="entry name" value="cullin-3 isoform X1"/>
    <property type="match status" value="1"/>
</dbReference>
<evidence type="ECO:0000256" key="1">
    <source>
        <dbReference type="ARBA" id="ARBA00006019"/>
    </source>
</evidence>
<dbReference type="SUPFAM" id="SSF74788">
    <property type="entry name" value="Cullin repeat-like"/>
    <property type="match status" value="1"/>
</dbReference>
<dbReference type="GO" id="GO:0031625">
    <property type="term" value="F:ubiquitin protein ligase binding"/>
    <property type="evidence" value="ECO:0007669"/>
    <property type="project" value="InterPro"/>
</dbReference>
<dbReference type="STRING" id="93625.A0A409VR05"/>
<comment type="caution">
    <text evidence="8">The sequence shown here is derived from an EMBL/GenBank/DDBJ whole genome shotgun (WGS) entry which is preliminary data.</text>
</comment>
<evidence type="ECO:0000259" key="7">
    <source>
        <dbReference type="PROSITE" id="PS50069"/>
    </source>
</evidence>
<dbReference type="InterPro" id="IPR016157">
    <property type="entry name" value="Cullin_CS"/>
</dbReference>
<evidence type="ECO:0000313" key="8">
    <source>
        <dbReference type="EMBL" id="PPQ68667.1"/>
    </source>
</evidence>
<dbReference type="InterPro" id="IPR045093">
    <property type="entry name" value="Cullin"/>
</dbReference>
<dbReference type="FunFam" id="1.10.10.10:FF:000014">
    <property type="entry name" value="Cullin 1"/>
    <property type="match status" value="1"/>
</dbReference>
<dbReference type="InterPro" id="IPR001373">
    <property type="entry name" value="Cullin_N"/>
</dbReference>
<dbReference type="GO" id="GO:0006511">
    <property type="term" value="P:ubiquitin-dependent protein catabolic process"/>
    <property type="evidence" value="ECO:0007669"/>
    <property type="project" value="InterPro"/>
</dbReference>
<dbReference type="SUPFAM" id="SSF75632">
    <property type="entry name" value="Cullin homology domain"/>
    <property type="match status" value="1"/>
</dbReference>
<dbReference type="FunFam" id="1.20.1310.10:FF:000036">
    <property type="entry name" value="SCF ubiquitin ligase subunit CulC, putative"/>
    <property type="match status" value="1"/>
</dbReference>
<dbReference type="PANTHER" id="PTHR11932">
    <property type="entry name" value="CULLIN"/>
    <property type="match status" value="1"/>
</dbReference>
<evidence type="ECO:0000256" key="6">
    <source>
        <dbReference type="SAM" id="MobiDB-lite"/>
    </source>
</evidence>
<comment type="similarity">
    <text evidence="1 4 5">Belongs to the cullin family.</text>
</comment>
<evidence type="ECO:0000313" key="9">
    <source>
        <dbReference type="Proteomes" id="UP000283269"/>
    </source>
</evidence>
<evidence type="ECO:0000256" key="4">
    <source>
        <dbReference type="PROSITE-ProRule" id="PRU00330"/>
    </source>
</evidence>
<dbReference type="Pfam" id="PF26557">
    <property type="entry name" value="Cullin_AB"/>
    <property type="match status" value="1"/>
</dbReference>
<dbReference type="Gene3D" id="3.30.230.130">
    <property type="entry name" value="Cullin, Chain C, Domain 2"/>
    <property type="match status" value="1"/>
</dbReference>
<dbReference type="Pfam" id="PF10557">
    <property type="entry name" value="Cullin_Nedd8"/>
    <property type="match status" value="1"/>
</dbReference>
<dbReference type="GO" id="GO:0031461">
    <property type="term" value="C:cullin-RING ubiquitin ligase complex"/>
    <property type="evidence" value="ECO:0007669"/>
    <property type="project" value="InterPro"/>
</dbReference>
<keyword evidence="2" id="KW-1017">Isopeptide bond</keyword>
<dbReference type="InParanoid" id="A0A409VR05"/>
<feature type="compositionally biased region" description="Acidic residues" evidence="6">
    <location>
        <begin position="327"/>
        <end position="337"/>
    </location>
</feature>
<feature type="region of interest" description="Disordered" evidence="6">
    <location>
        <begin position="326"/>
        <end position="355"/>
    </location>
</feature>